<keyword evidence="1" id="KW-0472">Membrane</keyword>
<keyword evidence="1" id="KW-1133">Transmembrane helix</keyword>
<gene>
    <name evidence="2" type="ORF">XNOV1_A020245</name>
</gene>
<sequence length="262" mass="28684">MTAGGPEYQEFIWSAIHEDFFSLRAAAVLVGLFSFCVANVNLFGVGLCCVCEKISTRWRQNGDGDKMATQPLEHVPTGPRSSCQREDPLHVGGLGELGAIAASTSTTSIQMSATRLHGRPILNSQETGEAQQDHHKILLAIIIAVILTSVLYFPYNENAARPQAQTGEGVPCFKIDFPKALMELCRTKQLKMELTFRYVADMMDLIFEKVIVDPALSLDFLPMKGRDPGTESPRGAERSLYEVEDLKLARRHQAAGAASSGL</sequence>
<organism evidence="2 3">
    <name type="scientific">Xyrichtys novacula</name>
    <name type="common">Pearly razorfish</name>
    <name type="synonym">Hemipteronotus novacula</name>
    <dbReference type="NCBI Taxonomy" id="13765"/>
    <lineage>
        <taxon>Eukaryota</taxon>
        <taxon>Metazoa</taxon>
        <taxon>Chordata</taxon>
        <taxon>Craniata</taxon>
        <taxon>Vertebrata</taxon>
        <taxon>Euteleostomi</taxon>
        <taxon>Actinopterygii</taxon>
        <taxon>Neopterygii</taxon>
        <taxon>Teleostei</taxon>
        <taxon>Neoteleostei</taxon>
        <taxon>Acanthomorphata</taxon>
        <taxon>Eupercaria</taxon>
        <taxon>Labriformes</taxon>
        <taxon>Labridae</taxon>
        <taxon>Xyrichtys</taxon>
    </lineage>
</organism>
<keyword evidence="3" id="KW-1185">Reference proteome</keyword>
<reference evidence="2" key="1">
    <citation type="submission" date="2023-08" db="EMBL/GenBank/DDBJ databases">
        <authorList>
            <person name="Alioto T."/>
            <person name="Alioto T."/>
            <person name="Gomez Garrido J."/>
        </authorList>
    </citation>
    <scope>NUCLEOTIDE SEQUENCE</scope>
</reference>
<name>A0AAV1F4T9_XYRNO</name>
<proteinExistence type="predicted"/>
<dbReference type="Proteomes" id="UP001178508">
    <property type="component" value="Chromosome 5"/>
</dbReference>
<evidence type="ECO:0000313" key="2">
    <source>
        <dbReference type="EMBL" id="CAJ1055844.1"/>
    </source>
</evidence>
<dbReference type="EMBL" id="OY660868">
    <property type="protein sequence ID" value="CAJ1055844.1"/>
    <property type="molecule type" value="Genomic_DNA"/>
</dbReference>
<feature type="transmembrane region" description="Helical" evidence="1">
    <location>
        <begin position="137"/>
        <end position="155"/>
    </location>
</feature>
<dbReference type="AlphaFoldDB" id="A0AAV1F4T9"/>
<feature type="transmembrane region" description="Helical" evidence="1">
    <location>
        <begin position="25"/>
        <end position="50"/>
    </location>
</feature>
<accession>A0AAV1F4T9</accession>
<evidence type="ECO:0000256" key="1">
    <source>
        <dbReference type="SAM" id="Phobius"/>
    </source>
</evidence>
<evidence type="ECO:0000313" key="3">
    <source>
        <dbReference type="Proteomes" id="UP001178508"/>
    </source>
</evidence>
<protein>
    <submittedName>
        <fullName evidence="2">Uncharacterized protein LOC115584440</fullName>
    </submittedName>
</protein>
<keyword evidence="1" id="KW-0812">Transmembrane</keyword>